<evidence type="ECO:0000256" key="3">
    <source>
        <dbReference type="ARBA" id="ARBA00022692"/>
    </source>
</evidence>
<evidence type="ECO:0000256" key="2">
    <source>
        <dbReference type="ARBA" id="ARBA00022475"/>
    </source>
</evidence>
<dbReference type="Proteomes" id="UP000254737">
    <property type="component" value="Unassembled WGS sequence"/>
</dbReference>
<dbReference type="RefSeq" id="WP_115001726.1">
    <property type="nucleotide sequence ID" value="NZ_UFXS01000001.1"/>
</dbReference>
<gene>
    <name evidence="8" type="ORF">NCTC13456_03300</name>
</gene>
<name>A0A376GL32_9FLAO</name>
<dbReference type="PANTHER" id="PTHR36115:SF4">
    <property type="entry name" value="MEMBRANE PROTEIN"/>
    <property type="match status" value="1"/>
</dbReference>
<keyword evidence="5 6" id="KW-0472">Membrane</keyword>
<dbReference type="AlphaFoldDB" id="A0A376GL32"/>
<evidence type="ECO:0000256" key="6">
    <source>
        <dbReference type="SAM" id="Phobius"/>
    </source>
</evidence>
<reference evidence="8 9" key="1">
    <citation type="submission" date="2018-06" db="EMBL/GenBank/DDBJ databases">
        <authorList>
            <consortium name="Pathogen Informatics"/>
            <person name="Doyle S."/>
        </authorList>
    </citation>
    <scope>NUCLEOTIDE SEQUENCE [LARGE SCALE GENOMIC DNA]</scope>
    <source>
        <strain evidence="8 9">NCTC13456</strain>
    </source>
</reference>
<evidence type="ECO:0000259" key="7">
    <source>
        <dbReference type="Pfam" id="PF06271"/>
    </source>
</evidence>
<evidence type="ECO:0000256" key="5">
    <source>
        <dbReference type="ARBA" id="ARBA00023136"/>
    </source>
</evidence>
<dbReference type="Pfam" id="PF06271">
    <property type="entry name" value="RDD"/>
    <property type="match status" value="1"/>
</dbReference>
<feature type="domain" description="RDD" evidence="7">
    <location>
        <begin position="16"/>
        <end position="115"/>
    </location>
</feature>
<accession>A0A376GL32</accession>
<keyword evidence="4 6" id="KW-1133">Transmembrane helix</keyword>
<evidence type="ECO:0000313" key="9">
    <source>
        <dbReference type="Proteomes" id="UP000254737"/>
    </source>
</evidence>
<feature type="transmembrane region" description="Helical" evidence="6">
    <location>
        <begin position="55"/>
        <end position="72"/>
    </location>
</feature>
<sequence length="119" mass="13594">MYQDYKVGEHKTNQGLRLANYLIDGIVYLICTFIIGLILGVVAVMMNFQLPESNLIYNIIAAIVLVFYYFLIESITKGRSIGKLVTGTKVVMIDGSTPTTKDYFMRSLCRIIPFKFYLF</sequence>
<dbReference type="InterPro" id="IPR010432">
    <property type="entry name" value="RDD"/>
</dbReference>
<keyword evidence="3 6" id="KW-0812">Transmembrane</keyword>
<dbReference type="EMBL" id="UFXS01000001">
    <property type="protein sequence ID" value="STD59633.1"/>
    <property type="molecule type" value="Genomic_DNA"/>
</dbReference>
<dbReference type="PANTHER" id="PTHR36115">
    <property type="entry name" value="PROLINE-RICH ANTIGEN HOMOLOG-RELATED"/>
    <property type="match status" value="1"/>
</dbReference>
<protein>
    <submittedName>
        <fullName evidence="8">RDD family</fullName>
    </submittedName>
</protein>
<dbReference type="InterPro" id="IPR051791">
    <property type="entry name" value="Pra-immunoreactive"/>
</dbReference>
<evidence type="ECO:0000313" key="8">
    <source>
        <dbReference type="EMBL" id="STD59633.1"/>
    </source>
</evidence>
<keyword evidence="2" id="KW-1003">Cell membrane</keyword>
<dbReference type="GO" id="GO:0005886">
    <property type="term" value="C:plasma membrane"/>
    <property type="evidence" value="ECO:0007669"/>
    <property type="project" value="UniProtKB-SubCell"/>
</dbReference>
<comment type="subcellular location">
    <subcellularLocation>
        <location evidence="1">Cell membrane</location>
        <topology evidence="1">Multi-pass membrane protein</topology>
    </subcellularLocation>
</comment>
<evidence type="ECO:0000256" key="4">
    <source>
        <dbReference type="ARBA" id="ARBA00022989"/>
    </source>
</evidence>
<feature type="transmembrane region" description="Helical" evidence="6">
    <location>
        <begin position="21"/>
        <end position="43"/>
    </location>
</feature>
<evidence type="ECO:0000256" key="1">
    <source>
        <dbReference type="ARBA" id="ARBA00004651"/>
    </source>
</evidence>
<organism evidence="8 9">
    <name type="scientific">Empedobacter falsenii</name>
    <dbReference type="NCBI Taxonomy" id="343874"/>
    <lineage>
        <taxon>Bacteria</taxon>
        <taxon>Pseudomonadati</taxon>
        <taxon>Bacteroidota</taxon>
        <taxon>Flavobacteriia</taxon>
        <taxon>Flavobacteriales</taxon>
        <taxon>Weeksellaceae</taxon>
        <taxon>Empedobacter</taxon>
    </lineage>
</organism>
<proteinExistence type="predicted"/>